<evidence type="ECO:0000256" key="2">
    <source>
        <dbReference type="PROSITE-ProRule" id="PRU00169"/>
    </source>
</evidence>
<evidence type="ECO:0000313" key="6">
    <source>
        <dbReference type="Proteomes" id="UP000650081"/>
    </source>
</evidence>
<dbReference type="AlphaFoldDB" id="A0A923T9W3"/>
<keyword evidence="1" id="KW-0238">DNA-binding</keyword>
<reference evidence="5" key="1">
    <citation type="submission" date="2020-08" db="EMBL/GenBank/DDBJ databases">
        <title>Lewinella bacteria from marine environments.</title>
        <authorList>
            <person name="Zhong Y."/>
        </authorList>
    </citation>
    <scope>NUCLEOTIDE SEQUENCE</scope>
    <source>
        <strain evidence="5">KCTC 42187</strain>
    </source>
</reference>
<name>A0A923T9W3_9BACT</name>
<dbReference type="GO" id="GO:0000156">
    <property type="term" value="F:phosphorelay response regulator activity"/>
    <property type="evidence" value="ECO:0007669"/>
    <property type="project" value="TreeGrafter"/>
</dbReference>
<dbReference type="GO" id="GO:0032993">
    <property type="term" value="C:protein-DNA complex"/>
    <property type="evidence" value="ECO:0007669"/>
    <property type="project" value="TreeGrafter"/>
</dbReference>
<dbReference type="PROSITE" id="PS50930">
    <property type="entry name" value="HTH_LYTTR"/>
    <property type="match status" value="1"/>
</dbReference>
<protein>
    <submittedName>
        <fullName evidence="5">Response regulator transcription factor</fullName>
    </submittedName>
</protein>
<dbReference type="Gene3D" id="3.40.50.2300">
    <property type="match status" value="1"/>
</dbReference>
<comment type="caution">
    <text evidence="5">The sequence shown here is derived from an EMBL/GenBank/DDBJ whole genome shotgun (WGS) entry which is preliminary data.</text>
</comment>
<gene>
    <name evidence="5" type="ORF">H9S92_17480</name>
</gene>
<evidence type="ECO:0000313" key="5">
    <source>
        <dbReference type="EMBL" id="MBC6995964.1"/>
    </source>
</evidence>
<feature type="domain" description="HTH LytTR-type" evidence="4">
    <location>
        <begin position="137"/>
        <end position="239"/>
    </location>
</feature>
<accession>A0A923T9W3</accession>
<proteinExistence type="predicted"/>
<dbReference type="PANTHER" id="PTHR48111">
    <property type="entry name" value="REGULATOR OF RPOS"/>
    <property type="match status" value="1"/>
</dbReference>
<dbReference type="InterPro" id="IPR011006">
    <property type="entry name" value="CheY-like_superfamily"/>
</dbReference>
<dbReference type="GO" id="GO:0000976">
    <property type="term" value="F:transcription cis-regulatory region binding"/>
    <property type="evidence" value="ECO:0007669"/>
    <property type="project" value="TreeGrafter"/>
</dbReference>
<feature type="modified residue" description="4-aspartylphosphate" evidence="2">
    <location>
        <position position="54"/>
    </location>
</feature>
<dbReference type="InterPro" id="IPR001789">
    <property type="entry name" value="Sig_transdc_resp-reg_receiver"/>
</dbReference>
<dbReference type="EMBL" id="JACSIT010000142">
    <property type="protein sequence ID" value="MBC6995964.1"/>
    <property type="molecule type" value="Genomic_DNA"/>
</dbReference>
<keyword evidence="2" id="KW-0597">Phosphoprotein</keyword>
<dbReference type="GO" id="GO:0006355">
    <property type="term" value="P:regulation of DNA-templated transcription"/>
    <property type="evidence" value="ECO:0007669"/>
    <property type="project" value="TreeGrafter"/>
</dbReference>
<dbReference type="Proteomes" id="UP000650081">
    <property type="component" value="Unassembled WGS sequence"/>
</dbReference>
<evidence type="ECO:0000256" key="1">
    <source>
        <dbReference type="ARBA" id="ARBA00023125"/>
    </source>
</evidence>
<organism evidence="5 6">
    <name type="scientific">Neolewinella lacunae</name>
    <dbReference type="NCBI Taxonomy" id="1517758"/>
    <lineage>
        <taxon>Bacteria</taxon>
        <taxon>Pseudomonadati</taxon>
        <taxon>Bacteroidota</taxon>
        <taxon>Saprospiria</taxon>
        <taxon>Saprospirales</taxon>
        <taxon>Lewinellaceae</taxon>
        <taxon>Neolewinella</taxon>
    </lineage>
</organism>
<dbReference type="SMART" id="SM00850">
    <property type="entry name" value="LytTR"/>
    <property type="match status" value="1"/>
</dbReference>
<dbReference type="Pfam" id="PF00072">
    <property type="entry name" value="Response_reg"/>
    <property type="match status" value="1"/>
</dbReference>
<dbReference type="RefSeq" id="WP_187467990.1">
    <property type="nucleotide sequence ID" value="NZ_JACSIT010000142.1"/>
</dbReference>
<keyword evidence="6" id="KW-1185">Reference proteome</keyword>
<evidence type="ECO:0000259" key="3">
    <source>
        <dbReference type="PROSITE" id="PS50110"/>
    </source>
</evidence>
<dbReference type="InterPro" id="IPR007492">
    <property type="entry name" value="LytTR_DNA-bd_dom"/>
</dbReference>
<evidence type="ECO:0000259" key="4">
    <source>
        <dbReference type="PROSITE" id="PS50930"/>
    </source>
</evidence>
<dbReference type="InterPro" id="IPR039420">
    <property type="entry name" value="WalR-like"/>
</dbReference>
<sequence>MTEVVLIDDEADARQLLRQYLGELPGFRIVGEAADGPAAVEVINERRPDLLFLDVQLPGCNGFEVLTRLNELPQVIFSTAYDDYALRAFEVHALDYLLKPIGRARFQASIARLEHVNSVANLTESLLGKAADFPAKVILHKGQRRVLVRVEDILSIDAYGDYCKVHLAKETLLAGSGISDLERKLNPRQFLRVHRSHLVNLDHASELERSGRYWHLRLGNATRVRVSDAYLGEIRRLML</sequence>
<dbReference type="Pfam" id="PF04397">
    <property type="entry name" value="LytTR"/>
    <property type="match status" value="1"/>
</dbReference>
<feature type="domain" description="Response regulatory" evidence="3">
    <location>
        <begin position="3"/>
        <end position="114"/>
    </location>
</feature>
<dbReference type="SUPFAM" id="SSF52172">
    <property type="entry name" value="CheY-like"/>
    <property type="match status" value="1"/>
</dbReference>
<dbReference type="GO" id="GO:0005829">
    <property type="term" value="C:cytosol"/>
    <property type="evidence" value="ECO:0007669"/>
    <property type="project" value="TreeGrafter"/>
</dbReference>
<dbReference type="Gene3D" id="2.40.50.1020">
    <property type="entry name" value="LytTr DNA-binding domain"/>
    <property type="match status" value="1"/>
</dbReference>
<dbReference type="PROSITE" id="PS50110">
    <property type="entry name" value="RESPONSE_REGULATORY"/>
    <property type="match status" value="1"/>
</dbReference>
<dbReference type="PANTHER" id="PTHR48111:SF69">
    <property type="entry name" value="RESPONSE REGULATOR RECEIVER"/>
    <property type="match status" value="1"/>
</dbReference>
<dbReference type="SMART" id="SM00448">
    <property type="entry name" value="REC"/>
    <property type="match status" value="1"/>
</dbReference>